<dbReference type="InterPro" id="IPR036097">
    <property type="entry name" value="HisK_dim/P_sf"/>
</dbReference>
<evidence type="ECO:0000256" key="8">
    <source>
        <dbReference type="ARBA" id="ARBA00023012"/>
    </source>
</evidence>
<comment type="catalytic activity">
    <reaction evidence="1">
        <text>ATP + protein L-histidine = ADP + protein N-phospho-L-histidine.</text>
        <dbReference type="EC" id="2.7.13.3"/>
    </reaction>
</comment>
<keyword evidence="5" id="KW-0547">Nucleotide-binding</keyword>
<evidence type="ECO:0000256" key="7">
    <source>
        <dbReference type="ARBA" id="ARBA00022840"/>
    </source>
</evidence>
<keyword evidence="6 10" id="KW-0418">Kinase</keyword>
<dbReference type="InterPro" id="IPR004358">
    <property type="entry name" value="Sig_transdc_His_kin-like_C"/>
</dbReference>
<evidence type="ECO:0000259" key="9">
    <source>
        <dbReference type="PROSITE" id="PS50109"/>
    </source>
</evidence>
<evidence type="ECO:0000313" key="11">
    <source>
        <dbReference type="Proteomes" id="UP001595693"/>
    </source>
</evidence>
<evidence type="ECO:0000256" key="6">
    <source>
        <dbReference type="ARBA" id="ARBA00022777"/>
    </source>
</evidence>
<dbReference type="InterPro" id="IPR036890">
    <property type="entry name" value="HATPase_C_sf"/>
</dbReference>
<dbReference type="PANTHER" id="PTHR43065">
    <property type="entry name" value="SENSOR HISTIDINE KINASE"/>
    <property type="match status" value="1"/>
</dbReference>
<keyword evidence="3" id="KW-0597">Phosphoprotein</keyword>
<dbReference type="GO" id="GO:0016301">
    <property type="term" value="F:kinase activity"/>
    <property type="evidence" value="ECO:0007669"/>
    <property type="project" value="UniProtKB-KW"/>
</dbReference>
<dbReference type="Pfam" id="PF02518">
    <property type="entry name" value="HATPase_c"/>
    <property type="match status" value="1"/>
</dbReference>
<evidence type="ECO:0000256" key="2">
    <source>
        <dbReference type="ARBA" id="ARBA00012438"/>
    </source>
</evidence>
<dbReference type="SMART" id="SM00388">
    <property type="entry name" value="HisKA"/>
    <property type="match status" value="1"/>
</dbReference>
<dbReference type="EMBL" id="JBHSAJ010000048">
    <property type="protein sequence ID" value="MFC3936149.1"/>
    <property type="molecule type" value="Genomic_DNA"/>
</dbReference>
<dbReference type="CDD" id="cd00082">
    <property type="entry name" value="HisKA"/>
    <property type="match status" value="1"/>
</dbReference>
<proteinExistence type="predicted"/>
<comment type="caution">
    <text evidence="10">The sequence shown here is derived from an EMBL/GenBank/DDBJ whole genome shotgun (WGS) entry which is preliminary data.</text>
</comment>
<evidence type="ECO:0000256" key="1">
    <source>
        <dbReference type="ARBA" id="ARBA00000085"/>
    </source>
</evidence>
<evidence type="ECO:0000256" key="3">
    <source>
        <dbReference type="ARBA" id="ARBA00022553"/>
    </source>
</evidence>
<dbReference type="PANTHER" id="PTHR43065:SF46">
    <property type="entry name" value="C4-DICARBOXYLATE TRANSPORT SENSOR PROTEIN DCTB"/>
    <property type="match status" value="1"/>
</dbReference>
<evidence type="ECO:0000256" key="5">
    <source>
        <dbReference type="ARBA" id="ARBA00022741"/>
    </source>
</evidence>
<sequence length="515" mass="55782">MTPAWRRRLPSYRTLHLPSLLLWAVVACAGASWLAVARLQQLHAAFETDARIVHRLLSQRVVQHDAIMATLALLQPTAAASNSTDAASPLPRLPSVYPQILAVLQRTAQSDWPPALQAELAAAEASSRRTGHAAMAGLNLPAGRYHLVLAGTPASYALHIDLRSTIPMDEWPMDRSTSPVRVTLERDGEAFVVQPGRSDVGAWSRTYEFHKLLAAQSQPLDVVARRSVGLHELPWWGMLGWCVLTAALWAAGRALWRQRVARQRAEELLRLGQVARLNTLGELAAGMAHELNQPLTALLSSTQAAQRLLADEPPDLDTAQMAMARAVEQARRASTVVGRLRRLVERPDLAGQAQPLALPMAVHDALHLLEPELAQRGVVPSVTTAPDLPTVLAEPVALQQIIHNLLMNALQALEQVPATERQLHIALARTDTGHVALSVRDHGPGIPPEARQRLFEPFYTTRTGGLGLGLTLCDSLAQAMGAQLALAPEATAPAQDLRGAEFVLTLPTAPPAHDR</sequence>
<dbReference type="SUPFAM" id="SSF55874">
    <property type="entry name" value="ATPase domain of HSP90 chaperone/DNA topoisomerase II/histidine kinase"/>
    <property type="match status" value="1"/>
</dbReference>
<dbReference type="EC" id="2.7.13.3" evidence="2"/>
<reference evidence="11" key="1">
    <citation type="journal article" date="2019" name="Int. J. Syst. Evol. Microbiol.">
        <title>The Global Catalogue of Microorganisms (GCM) 10K type strain sequencing project: providing services to taxonomists for standard genome sequencing and annotation.</title>
        <authorList>
            <consortium name="The Broad Institute Genomics Platform"/>
            <consortium name="The Broad Institute Genome Sequencing Center for Infectious Disease"/>
            <person name="Wu L."/>
            <person name="Ma J."/>
        </authorList>
    </citation>
    <scope>NUCLEOTIDE SEQUENCE [LARGE SCALE GENOMIC DNA]</scope>
    <source>
        <strain evidence="11">CCUG 2113</strain>
    </source>
</reference>
<dbReference type="PROSITE" id="PS50109">
    <property type="entry name" value="HIS_KIN"/>
    <property type="match status" value="1"/>
</dbReference>
<organism evidence="10 11">
    <name type="scientific">Acidovorax facilis</name>
    <dbReference type="NCBI Taxonomy" id="12917"/>
    <lineage>
        <taxon>Bacteria</taxon>
        <taxon>Pseudomonadati</taxon>
        <taxon>Pseudomonadota</taxon>
        <taxon>Betaproteobacteria</taxon>
        <taxon>Burkholderiales</taxon>
        <taxon>Comamonadaceae</taxon>
        <taxon>Acidovorax</taxon>
    </lineage>
</organism>
<keyword evidence="11" id="KW-1185">Reference proteome</keyword>
<dbReference type="Gene3D" id="1.10.287.130">
    <property type="match status" value="1"/>
</dbReference>
<feature type="domain" description="Histidine kinase" evidence="9">
    <location>
        <begin position="286"/>
        <end position="510"/>
    </location>
</feature>
<keyword evidence="7" id="KW-0067">ATP-binding</keyword>
<name>A0ABV8DCH8_9BURK</name>
<dbReference type="InterPro" id="IPR003661">
    <property type="entry name" value="HisK_dim/P_dom"/>
</dbReference>
<evidence type="ECO:0000313" key="10">
    <source>
        <dbReference type="EMBL" id="MFC3936149.1"/>
    </source>
</evidence>
<dbReference type="Proteomes" id="UP001595693">
    <property type="component" value="Unassembled WGS sequence"/>
</dbReference>
<evidence type="ECO:0000256" key="4">
    <source>
        <dbReference type="ARBA" id="ARBA00022679"/>
    </source>
</evidence>
<dbReference type="PRINTS" id="PR00344">
    <property type="entry name" value="BCTRLSENSOR"/>
</dbReference>
<dbReference type="SUPFAM" id="SSF47384">
    <property type="entry name" value="Homodimeric domain of signal transducing histidine kinase"/>
    <property type="match status" value="1"/>
</dbReference>
<dbReference type="PROSITE" id="PS51257">
    <property type="entry name" value="PROKAR_LIPOPROTEIN"/>
    <property type="match status" value="1"/>
</dbReference>
<gene>
    <name evidence="10" type="ORF">ACFOW3_16165</name>
</gene>
<keyword evidence="8" id="KW-0902">Two-component regulatory system</keyword>
<dbReference type="SMART" id="SM00387">
    <property type="entry name" value="HATPase_c"/>
    <property type="match status" value="1"/>
</dbReference>
<dbReference type="InterPro" id="IPR003594">
    <property type="entry name" value="HATPase_dom"/>
</dbReference>
<protein>
    <recommendedName>
        <fullName evidence="2">histidine kinase</fullName>
        <ecNumber evidence="2">2.7.13.3</ecNumber>
    </recommendedName>
</protein>
<dbReference type="Gene3D" id="3.30.565.10">
    <property type="entry name" value="Histidine kinase-like ATPase, C-terminal domain"/>
    <property type="match status" value="1"/>
</dbReference>
<keyword evidence="4" id="KW-0808">Transferase</keyword>
<dbReference type="Pfam" id="PF00512">
    <property type="entry name" value="HisKA"/>
    <property type="match status" value="1"/>
</dbReference>
<dbReference type="InterPro" id="IPR005467">
    <property type="entry name" value="His_kinase_dom"/>
</dbReference>
<accession>A0ABV8DCH8</accession>
<dbReference type="RefSeq" id="WP_055396372.1">
    <property type="nucleotide sequence ID" value="NZ_JAMXAX010000054.1"/>
</dbReference>